<feature type="domain" description="Ketoreductase" evidence="3">
    <location>
        <begin position="8"/>
        <end position="186"/>
    </location>
</feature>
<dbReference type="InterPro" id="IPR036291">
    <property type="entry name" value="NAD(P)-bd_dom_sf"/>
</dbReference>
<dbReference type="SMART" id="SM00822">
    <property type="entry name" value="PKS_KR"/>
    <property type="match status" value="1"/>
</dbReference>
<dbReference type="PROSITE" id="PS00061">
    <property type="entry name" value="ADH_SHORT"/>
    <property type="match status" value="1"/>
</dbReference>
<dbReference type="SUPFAM" id="SSF51735">
    <property type="entry name" value="NAD(P)-binding Rossmann-fold domains"/>
    <property type="match status" value="1"/>
</dbReference>
<evidence type="ECO:0000259" key="3">
    <source>
        <dbReference type="SMART" id="SM00822"/>
    </source>
</evidence>
<dbReference type="Gene3D" id="3.40.50.720">
    <property type="entry name" value="NAD(P)-binding Rossmann-like Domain"/>
    <property type="match status" value="1"/>
</dbReference>
<dbReference type="GO" id="GO:0016616">
    <property type="term" value="F:oxidoreductase activity, acting on the CH-OH group of donors, NAD or NADP as acceptor"/>
    <property type="evidence" value="ECO:0007669"/>
    <property type="project" value="UniProtKB-ARBA"/>
</dbReference>
<evidence type="ECO:0000256" key="2">
    <source>
        <dbReference type="ARBA" id="ARBA00023002"/>
    </source>
</evidence>
<comment type="caution">
    <text evidence="4">The sequence shown here is derived from an EMBL/GenBank/DDBJ whole genome shotgun (WGS) entry which is preliminary data.</text>
</comment>
<name>A0A934KA12_9BACT</name>
<organism evidence="4 5">
    <name type="scientific">Candidatus Dormiibacter inghamiae</name>
    <dbReference type="NCBI Taxonomy" id="3127013"/>
    <lineage>
        <taxon>Bacteria</taxon>
        <taxon>Bacillati</taxon>
        <taxon>Candidatus Dormiibacterota</taxon>
        <taxon>Candidatus Dormibacteria</taxon>
        <taxon>Candidatus Dormibacterales</taxon>
        <taxon>Candidatus Dormibacteraceae</taxon>
        <taxon>Candidatus Dormiibacter</taxon>
    </lineage>
</organism>
<comment type="similarity">
    <text evidence="1">Belongs to the short-chain dehydrogenases/reductases (SDR) family.</text>
</comment>
<keyword evidence="2" id="KW-0560">Oxidoreductase</keyword>
<sequence>MNRSFAGRRALITGAGRGIGRGAAIALASAGAEVTLVSRTRSELEEVAETIRLNGGCASVAPADVSDPAELEAVFEGLGAQPADILVTAAGINRPGPLVEVPVENMAAIVEVNVLGTLWACRAFAKRVIPGGQPAAVVTLSSQMGTVGYPGRAPYCASKHAVNGLTKALALEWAPQRIRVNAVAPTFVKTALTEPMFRDEQFLQTVLSRIPAGRLGEVDDVVGAICFLLSDEASLITGHILAVDGGWTAQ</sequence>
<dbReference type="FunFam" id="3.40.50.720:FF:000084">
    <property type="entry name" value="Short-chain dehydrogenase reductase"/>
    <property type="match status" value="1"/>
</dbReference>
<dbReference type="InterPro" id="IPR002347">
    <property type="entry name" value="SDR_fam"/>
</dbReference>
<evidence type="ECO:0000256" key="1">
    <source>
        <dbReference type="ARBA" id="ARBA00006484"/>
    </source>
</evidence>
<dbReference type="PANTHER" id="PTHR42760">
    <property type="entry name" value="SHORT-CHAIN DEHYDROGENASES/REDUCTASES FAMILY MEMBER"/>
    <property type="match status" value="1"/>
</dbReference>
<proteinExistence type="inferred from homology"/>
<evidence type="ECO:0000313" key="4">
    <source>
        <dbReference type="EMBL" id="MBJ7603267.1"/>
    </source>
</evidence>
<dbReference type="EMBL" id="JAEKNQ010000035">
    <property type="protein sequence ID" value="MBJ7603267.1"/>
    <property type="molecule type" value="Genomic_DNA"/>
</dbReference>
<dbReference type="Proteomes" id="UP000620075">
    <property type="component" value="Unassembled WGS sequence"/>
</dbReference>
<dbReference type="InterPro" id="IPR020904">
    <property type="entry name" value="Sc_DH/Rdtase_CS"/>
</dbReference>
<protein>
    <submittedName>
        <fullName evidence="4">SDR family oxidoreductase</fullName>
    </submittedName>
</protein>
<gene>
    <name evidence="4" type="ORF">JF888_08790</name>
</gene>
<dbReference type="RefSeq" id="WP_338179010.1">
    <property type="nucleotide sequence ID" value="NZ_JAEKNQ010000035.1"/>
</dbReference>
<accession>A0A934KA12</accession>
<evidence type="ECO:0000313" key="5">
    <source>
        <dbReference type="Proteomes" id="UP000620075"/>
    </source>
</evidence>
<dbReference type="AlphaFoldDB" id="A0A934KA12"/>
<dbReference type="InterPro" id="IPR057326">
    <property type="entry name" value="KR_dom"/>
</dbReference>
<dbReference type="Pfam" id="PF13561">
    <property type="entry name" value="adh_short_C2"/>
    <property type="match status" value="1"/>
</dbReference>
<dbReference type="PRINTS" id="PR00081">
    <property type="entry name" value="GDHRDH"/>
</dbReference>
<dbReference type="PRINTS" id="PR00080">
    <property type="entry name" value="SDRFAMILY"/>
</dbReference>
<reference evidence="4 5" key="1">
    <citation type="submission" date="2020-10" db="EMBL/GenBank/DDBJ databases">
        <title>Ca. Dormibacterota MAGs.</title>
        <authorList>
            <person name="Montgomery K."/>
        </authorList>
    </citation>
    <scope>NUCLEOTIDE SEQUENCE [LARGE SCALE GENOMIC DNA]</scope>
    <source>
        <strain evidence="4">SC8811_S16_3</strain>
    </source>
</reference>